<feature type="transmembrane region" description="Helical" evidence="2">
    <location>
        <begin position="12"/>
        <end position="33"/>
    </location>
</feature>
<feature type="transmembrane region" description="Helical" evidence="2">
    <location>
        <begin position="72"/>
        <end position="91"/>
    </location>
</feature>
<protein>
    <recommendedName>
        <fullName evidence="7">Tryptophan-associated transmembrane protein</fullName>
    </recommendedName>
</protein>
<evidence type="ECO:0000313" key="5">
    <source>
        <dbReference type="Proteomes" id="UP000199690"/>
    </source>
</evidence>
<name>A0A1H6AGC1_9PSEU</name>
<keyword evidence="2" id="KW-0812">Transmembrane</keyword>
<sequence>MRTFSNRVQRTHRLGAAVLGAALLALGIVQLPWTPVQAPWPEMSAPVAAATAIAGFVLVCAAPWGSRIASSTGAVLGAVFLLAGLAHLALLHTSANVLGFALSTALFCIGAGAVLLVISLFGRVSGGLPPDNPYRRSHPIKTHRPDPDEQLRAEHADEREQRLIDAEVSMAQGTATPQQFRMVKQEWARRREEERRRAHRHYEEQD</sequence>
<feature type="compositionally biased region" description="Basic and acidic residues" evidence="1">
    <location>
        <begin position="143"/>
        <end position="158"/>
    </location>
</feature>
<dbReference type="AlphaFoldDB" id="A0A1H6AGC1"/>
<dbReference type="EMBL" id="FNVB01000003">
    <property type="protein sequence ID" value="SEG47065.1"/>
    <property type="molecule type" value="Genomic_DNA"/>
</dbReference>
<dbReference type="EMBL" id="FOME01000012">
    <property type="protein sequence ID" value="SFE55664.1"/>
    <property type="molecule type" value="Genomic_DNA"/>
</dbReference>
<feature type="transmembrane region" description="Helical" evidence="2">
    <location>
        <begin position="97"/>
        <end position="121"/>
    </location>
</feature>
<evidence type="ECO:0000256" key="1">
    <source>
        <dbReference type="SAM" id="MobiDB-lite"/>
    </source>
</evidence>
<dbReference type="Proteomes" id="UP000236729">
    <property type="component" value="Unassembled WGS sequence"/>
</dbReference>
<evidence type="ECO:0000313" key="4">
    <source>
        <dbReference type="EMBL" id="SFE55664.1"/>
    </source>
</evidence>
<accession>A0A1H6AGC1</accession>
<proteinExistence type="predicted"/>
<dbReference type="RefSeq" id="WP_093356754.1">
    <property type="nucleotide sequence ID" value="NZ_FNVB01000003.1"/>
</dbReference>
<keyword evidence="2" id="KW-1133">Transmembrane helix</keyword>
<accession>A0A1I2BHL3</accession>
<keyword evidence="2" id="KW-0472">Membrane</keyword>
<dbReference type="Proteomes" id="UP000199690">
    <property type="component" value="Unassembled WGS sequence"/>
</dbReference>
<evidence type="ECO:0000313" key="3">
    <source>
        <dbReference type="EMBL" id="SEG47065.1"/>
    </source>
</evidence>
<feature type="region of interest" description="Disordered" evidence="1">
    <location>
        <begin position="131"/>
        <end position="158"/>
    </location>
</feature>
<dbReference type="InterPro" id="IPR036259">
    <property type="entry name" value="MFS_trans_sf"/>
</dbReference>
<reference evidence="3" key="2">
    <citation type="submission" date="2016-10" db="EMBL/GenBank/DDBJ databases">
        <authorList>
            <person name="de Groot N.N."/>
        </authorList>
    </citation>
    <scope>NUCLEOTIDE SEQUENCE [LARGE SCALE GENOMIC DNA]</scope>
    <source>
        <strain evidence="3">ATCC 20501</strain>
    </source>
</reference>
<organism evidence="3 6">
    <name type="scientific">Saccharopolyspora kobensis</name>
    <dbReference type="NCBI Taxonomy" id="146035"/>
    <lineage>
        <taxon>Bacteria</taxon>
        <taxon>Bacillati</taxon>
        <taxon>Actinomycetota</taxon>
        <taxon>Actinomycetes</taxon>
        <taxon>Pseudonocardiales</taxon>
        <taxon>Pseudonocardiaceae</taxon>
        <taxon>Saccharopolyspora</taxon>
    </lineage>
</organism>
<gene>
    <name evidence="3" type="ORF">SAMN02982929_02286</name>
    <name evidence="4" type="ORF">SAMN05216506_112120</name>
</gene>
<keyword evidence="5" id="KW-1185">Reference proteome</keyword>
<dbReference type="SUPFAM" id="SSF103473">
    <property type="entry name" value="MFS general substrate transporter"/>
    <property type="match status" value="1"/>
</dbReference>
<reference evidence="5 6" key="1">
    <citation type="submission" date="2016-10" db="EMBL/GenBank/DDBJ databases">
        <authorList>
            <person name="Varghese N."/>
            <person name="Submissions S."/>
        </authorList>
    </citation>
    <scope>NUCLEOTIDE SEQUENCE [LARGE SCALE GENOMIC DNA]</scope>
    <source>
        <strain evidence="6">ATCC 20501</strain>
        <strain evidence="4 5">CGMCC 4.3529</strain>
    </source>
</reference>
<evidence type="ECO:0008006" key="7">
    <source>
        <dbReference type="Google" id="ProtNLM"/>
    </source>
</evidence>
<feature type="transmembrane region" description="Helical" evidence="2">
    <location>
        <begin position="45"/>
        <end position="65"/>
    </location>
</feature>
<evidence type="ECO:0000256" key="2">
    <source>
        <dbReference type="SAM" id="Phobius"/>
    </source>
</evidence>
<evidence type="ECO:0000313" key="6">
    <source>
        <dbReference type="Proteomes" id="UP000236729"/>
    </source>
</evidence>